<dbReference type="FunFam" id="1.10.135.10:FF:000003">
    <property type="entry name" value="Three-domain arginine kinase"/>
    <property type="match status" value="1"/>
</dbReference>
<evidence type="ECO:0000256" key="5">
    <source>
        <dbReference type="ARBA" id="ARBA00022777"/>
    </source>
</evidence>
<dbReference type="GO" id="GO:0005615">
    <property type="term" value="C:extracellular space"/>
    <property type="evidence" value="ECO:0007669"/>
    <property type="project" value="TreeGrafter"/>
</dbReference>
<evidence type="ECO:0000256" key="8">
    <source>
        <dbReference type="PROSITE-ProRule" id="PRU00843"/>
    </source>
</evidence>
<dbReference type="Gene3D" id="1.10.135.10">
    <property type="entry name" value="ATP:guanido phosphotransferase, N-terminal domain"/>
    <property type="match status" value="1"/>
</dbReference>
<keyword evidence="5 8" id="KW-0418">Kinase</keyword>
<dbReference type="OrthoDB" id="430219at2759"/>
<evidence type="ECO:0000313" key="12">
    <source>
        <dbReference type="Proteomes" id="UP000887013"/>
    </source>
</evidence>
<dbReference type="GO" id="GO:0046314">
    <property type="term" value="P:phosphocreatine biosynthetic process"/>
    <property type="evidence" value="ECO:0007669"/>
    <property type="project" value="InterPro"/>
</dbReference>
<dbReference type="PROSITE" id="PS51509">
    <property type="entry name" value="PHOSPHAGEN_KINASE_N"/>
    <property type="match status" value="1"/>
</dbReference>
<dbReference type="SUPFAM" id="SSF55931">
    <property type="entry name" value="Glutamine synthetase/guanido kinase"/>
    <property type="match status" value="1"/>
</dbReference>
<organism evidence="11 12">
    <name type="scientific">Nephila pilipes</name>
    <name type="common">Giant wood spider</name>
    <name type="synonym">Nephila maculata</name>
    <dbReference type="NCBI Taxonomy" id="299642"/>
    <lineage>
        <taxon>Eukaryota</taxon>
        <taxon>Metazoa</taxon>
        <taxon>Ecdysozoa</taxon>
        <taxon>Arthropoda</taxon>
        <taxon>Chelicerata</taxon>
        <taxon>Arachnida</taxon>
        <taxon>Araneae</taxon>
        <taxon>Araneomorphae</taxon>
        <taxon>Entelegynae</taxon>
        <taxon>Araneoidea</taxon>
        <taxon>Nephilidae</taxon>
        <taxon>Nephila</taxon>
    </lineage>
</organism>
<dbReference type="EC" id="2.7.3.3" evidence="2"/>
<name>A0A8X6TD32_NEPPI</name>
<gene>
    <name evidence="11" type="ORF">NPIL_562031</name>
</gene>
<comment type="caution">
    <text evidence="8">Lacks conserved residue(s) required for the propagation of feature annotation.</text>
</comment>
<dbReference type="InterPro" id="IPR022413">
    <property type="entry name" value="ATP-guanido_PTrfase_N"/>
</dbReference>
<feature type="domain" description="Phosphagen kinase N-terminal" evidence="9">
    <location>
        <begin position="68"/>
        <end position="158"/>
    </location>
</feature>
<evidence type="ECO:0000313" key="11">
    <source>
        <dbReference type="EMBL" id="GFT01814.1"/>
    </source>
</evidence>
<evidence type="ECO:0000256" key="7">
    <source>
        <dbReference type="PROSITE-ProRule" id="PRU00842"/>
    </source>
</evidence>
<feature type="domain" description="Phosphagen kinase C-terminal" evidence="10">
    <location>
        <begin position="116"/>
        <end position="162"/>
    </location>
</feature>
<dbReference type="GO" id="GO:0004111">
    <property type="term" value="F:creatine kinase activity"/>
    <property type="evidence" value="ECO:0007669"/>
    <property type="project" value="InterPro"/>
</dbReference>
<dbReference type="InterPro" id="IPR000749">
    <property type="entry name" value="ATP-guanido_PTrfase"/>
</dbReference>
<dbReference type="InterPro" id="IPR036802">
    <property type="entry name" value="ATP-guanido_PTrfase_N_sf"/>
</dbReference>
<comment type="similarity">
    <text evidence="1 7">Belongs to the ATP:guanido phosphotransferase family.</text>
</comment>
<evidence type="ECO:0000256" key="1">
    <source>
        <dbReference type="ARBA" id="ARBA00006798"/>
    </source>
</evidence>
<keyword evidence="4 8" id="KW-0547">Nucleotide-binding</keyword>
<dbReference type="GO" id="GO:0004054">
    <property type="term" value="F:arginine kinase activity"/>
    <property type="evidence" value="ECO:0007669"/>
    <property type="project" value="UniProtKB-EC"/>
</dbReference>
<dbReference type="EMBL" id="BMAW01055611">
    <property type="protein sequence ID" value="GFT01814.1"/>
    <property type="molecule type" value="Genomic_DNA"/>
</dbReference>
<sequence>MILSVWSEPLSEILTTTYNVHDAQDLQQSSTLQQSGLCHSSPLVFRHIIKGSGIGSSSKMVDQEVLDKLEAVFRKLQDAKGCKSLLKKHLTREVFDKLKNRKTSMGATLLDIIQSGTRGEHTESEGGVYDISNKRRMGLTEYQAVKEMQDGILELIKMEKAA</sequence>
<comment type="caution">
    <text evidence="11">The sequence shown here is derived from an EMBL/GenBank/DDBJ whole genome shotgun (WGS) entry which is preliminary data.</text>
</comment>
<dbReference type="AlphaFoldDB" id="A0A8X6TD32"/>
<accession>A0A8X6TD32</accession>
<evidence type="ECO:0000256" key="4">
    <source>
        <dbReference type="ARBA" id="ARBA00022741"/>
    </source>
</evidence>
<dbReference type="PANTHER" id="PTHR11547">
    <property type="entry name" value="ARGININE OR CREATINE KINASE"/>
    <property type="match status" value="1"/>
</dbReference>
<proteinExistence type="inferred from homology"/>
<keyword evidence="12" id="KW-1185">Reference proteome</keyword>
<dbReference type="Pfam" id="PF02807">
    <property type="entry name" value="ATP-gua_PtransN"/>
    <property type="match status" value="1"/>
</dbReference>
<reference evidence="11" key="1">
    <citation type="submission" date="2020-08" db="EMBL/GenBank/DDBJ databases">
        <title>Multicomponent nature underlies the extraordinary mechanical properties of spider dragline silk.</title>
        <authorList>
            <person name="Kono N."/>
            <person name="Nakamura H."/>
            <person name="Mori M."/>
            <person name="Yoshida Y."/>
            <person name="Ohtoshi R."/>
            <person name="Malay A.D."/>
            <person name="Moran D.A.P."/>
            <person name="Tomita M."/>
            <person name="Numata K."/>
            <person name="Arakawa K."/>
        </authorList>
    </citation>
    <scope>NUCLEOTIDE SEQUENCE</scope>
</reference>
<protein>
    <recommendedName>
        <fullName evidence="2">arginine kinase</fullName>
        <ecNumber evidence="2">2.7.3.3</ecNumber>
    </recommendedName>
</protein>
<dbReference type="PANTHER" id="PTHR11547:SF38">
    <property type="entry name" value="ARGININE KINASE 1-RELATED"/>
    <property type="match status" value="1"/>
</dbReference>
<evidence type="ECO:0000256" key="6">
    <source>
        <dbReference type="ARBA" id="ARBA00022840"/>
    </source>
</evidence>
<evidence type="ECO:0000259" key="10">
    <source>
        <dbReference type="PROSITE" id="PS51510"/>
    </source>
</evidence>
<dbReference type="PROSITE" id="PS51510">
    <property type="entry name" value="PHOSPHAGEN_KINASE_C"/>
    <property type="match status" value="1"/>
</dbReference>
<dbReference type="InterPro" id="IPR014746">
    <property type="entry name" value="Gln_synth/guanido_kin_cat_dom"/>
</dbReference>
<keyword evidence="6 8" id="KW-0067">ATP-binding</keyword>
<evidence type="ECO:0000256" key="2">
    <source>
        <dbReference type="ARBA" id="ARBA00012230"/>
    </source>
</evidence>
<keyword evidence="3 8" id="KW-0808">Transferase</keyword>
<evidence type="ECO:0000259" key="9">
    <source>
        <dbReference type="PROSITE" id="PS51509"/>
    </source>
</evidence>
<dbReference type="SUPFAM" id="SSF48034">
    <property type="entry name" value="Guanido kinase N-terminal domain"/>
    <property type="match status" value="1"/>
</dbReference>
<dbReference type="GO" id="GO:0005524">
    <property type="term" value="F:ATP binding"/>
    <property type="evidence" value="ECO:0007669"/>
    <property type="project" value="UniProtKB-UniRule"/>
</dbReference>
<evidence type="ECO:0000256" key="3">
    <source>
        <dbReference type="ARBA" id="ARBA00022679"/>
    </source>
</evidence>
<dbReference type="Proteomes" id="UP000887013">
    <property type="component" value="Unassembled WGS sequence"/>
</dbReference>
<dbReference type="InterPro" id="IPR022414">
    <property type="entry name" value="ATP-guanido_PTrfase_cat"/>
</dbReference>